<dbReference type="eggNOG" id="COG1524">
    <property type="taxonomic scope" value="Bacteria"/>
</dbReference>
<evidence type="ECO:0000313" key="2">
    <source>
        <dbReference type="Proteomes" id="UP000018949"/>
    </source>
</evidence>
<dbReference type="Gene3D" id="3.40.720.10">
    <property type="entry name" value="Alkaline Phosphatase, subunit A"/>
    <property type="match status" value="1"/>
</dbReference>
<dbReference type="InterPro" id="IPR017850">
    <property type="entry name" value="Alkaline_phosphatase_core_sf"/>
</dbReference>
<sequence length="58" mass="6694">MTKLTDHLIVISFDCLSEHDVPLLRELPNFKAFIENSSFCTQVETIYPSVTYLAMRQS</sequence>
<dbReference type="Pfam" id="PF01663">
    <property type="entry name" value="Phosphodiest"/>
    <property type="match status" value="1"/>
</dbReference>
<dbReference type="InterPro" id="IPR002591">
    <property type="entry name" value="Phosphodiest/P_Trfase"/>
</dbReference>
<gene>
    <name evidence="1" type="ORF">JCM21738_4395</name>
</gene>
<dbReference type="Proteomes" id="UP000018949">
    <property type="component" value="Unassembled WGS sequence"/>
</dbReference>
<dbReference type="SUPFAM" id="SSF53649">
    <property type="entry name" value="Alkaline phosphatase-like"/>
    <property type="match status" value="1"/>
</dbReference>
<accession>W4RU88</accession>
<evidence type="ECO:0000313" key="1">
    <source>
        <dbReference type="EMBL" id="GAE47413.1"/>
    </source>
</evidence>
<dbReference type="EMBL" id="BAUW01000076">
    <property type="protein sequence ID" value="GAE47413.1"/>
    <property type="molecule type" value="Genomic_DNA"/>
</dbReference>
<keyword evidence="2" id="KW-1185">Reference proteome</keyword>
<reference evidence="1 2" key="1">
    <citation type="submission" date="2013-12" db="EMBL/GenBank/DDBJ databases">
        <title>NBRP : Genome information of microbial organism related human and environment.</title>
        <authorList>
            <person name="Hattori M."/>
            <person name="Oshima K."/>
            <person name="Inaba H."/>
            <person name="Suda W."/>
            <person name="Sakamoto M."/>
            <person name="Iino T."/>
            <person name="Kitahara M."/>
            <person name="Oshida Y."/>
            <person name="Iida T."/>
            <person name="Kudo T."/>
            <person name="Itoh T."/>
            <person name="Ahmed I."/>
            <person name="Ohkuma M."/>
        </authorList>
    </citation>
    <scope>NUCLEOTIDE SEQUENCE [LARGE SCALE GENOMIC DNA]</scope>
    <source>
        <strain evidence="1 2">JCM 21738</strain>
    </source>
</reference>
<comment type="caution">
    <text evidence="1">The sequence shown here is derived from an EMBL/GenBank/DDBJ whole genome shotgun (WGS) entry which is preliminary data.</text>
</comment>
<proteinExistence type="predicted"/>
<protein>
    <submittedName>
        <fullName evidence="1">Uncharacterized protein</fullName>
    </submittedName>
</protein>
<organism evidence="1 2">
    <name type="scientific">Mesobacillus boroniphilus JCM 21738</name>
    <dbReference type="NCBI Taxonomy" id="1294265"/>
    <lineage>
        <taxon>Bacteria</taxon>
        <taxon>Bacillati</taxon>
        <taxon>Bacillota</taxon>
        <taxon>Bacilli</taxon>
        <taxon>Bacillales</taxon>
        <taxon>Bacillaceae</taxon>
        <taxon>Mesobacillus</taxon>
    </lineage>
</organism>
<dbReference type="AlphaFoldDB" id="W4RU88"/>
<name>W4RU88_9BACI</name>